<accession>A0A7S9HCP5</accession>
<evidence type="ECO:0000313" key="2">
    <source>
        <dbReference type="EMBL" id="QPG05466.1"/>
    </source>
</evidence>
<dbReference type="AlphaFoldDB" id="A0A7S9HCP5"/>
<dbReference type="KEGG" id="smaa:IT774_15445"/>
<proteinExistence type="predicted"/>
<sequence>MQKIQSGYWFRMVTLWLAVFTLPACSASDPLPKLTVEVLHSQRLDTILEETSGLVCTGDSAITLNDSGNAAALFRIDKQGQIQNRYPLDFANKDFEAVTADDNYFYIGDIGNNRGQRPYVNIRQVARDDAKKQQTLRLTYADNNPQNNLPYAHDYDAEALVNQDDHLLLFSKSWASKRVKVYRIAKDKKNQILTPVAHIDGLPGLVTGADWDAEQRRFVVVGYEHSPIGLFQPFVALIAADFTIEGVARLEQFGQVEGVCVNNASQIWLTQESTPLDSARLGIISVNL</sequence>
<evidence type="ECO:0008006" key="4">
    <source>
        <dbReference type="Google" id="ProtNLM"/>
    </source>
</evidence>
<evidence type="ECO:0000313" key="3">
    <source>
        <dbReference type="Proteomes" id="UP000595095"/>
    </source>
</evidence>
<feature type="chain" id="PRO_5032982719" description="Esterase-like activity of phytase family protein" evidence="1">
    <location>
        <begin position="27"/>
        <end position="288"/>
    </location>
</feature>
<evidence type="ECO:0000256" key="1">
    <source>
        <dbReference type="SAM" id="SignalP"/>
    </source>
</evidence>
<reference evidence="2 3" key="1">
    <citation type="submission" date="2020-11" db="EMBL/GenBank/DDBJ databases">
        <title>Complete genome sequence for Salinimonas sp. strain G2-b.</title>
        <authorList>
            <person name="Park S.-J."/>
        </authorList>
    </citation>
    <scope>NUCLEOTIDE SEQUENCE [LARGE SCALE GENOMIC DNA]</scope>
    <source>
        <strain evidence="2 3">G2-b</strain>
    </source>
</reference>
<organism evidence="2 3">
    <name type="scientific">Salinimonas marina</name>
    <dbReference type="NCBI Taxonomy" id="2785918"/>
    <lineage>
        <taxon>Bacteria</taxon>
        <taxon>Pseudomonadati</taxon>
        <taxon>Pseudomonadota</taxon>
        <taxon>Gammaproteobacteria</taxon>
        <taxon>Alteromonadales</taxon>
        <taxon>Alteromonadaceae</taxon>
        <taxon>Alteromonas/Salinimonas group</taxon>
        <taxon>Salinimonas</taxon>
    </lineage>
</organism>
<dbReference type="EMBL" id="CP064795">
    <property type="protein sequence ID" value="QPG05466.1"/>
    <property type="molecule type" value="Genomic_DNA"/>
</dbReference>
<gene>
    <name evidence="2" type="ORF">IT774_15445</name>
</gene>
<protein>
    <recommendedName>
        <fullName evidence="4">Esterase-like activity of phytase family protein</fullName>
    </recommendedName>
</protein>
<keyword evidence="1" id="KW-0732">Signal</keyword>
<feature type="signal peptide" evidence="1">
    <location>
        <begin position="1"/>
        <end position="26"/>
    </location>
</feature>
<dbReference type="Proteomes" id="UP000595095">
    <property type="component" value="Chromosome"/>
</dbReference>
<name>A0A7S9HCP5_9ALTE</name>
<keyword evidence="3" id="KW-1185">Reference proteome</keyword>
<dbReference type="RefSeq" id="WP_195810556.1">
    <property type="nucleotide sequence ID" value="NZ_CP064795.1"/>
</dbReference>
<dbReference type="SUPFAM" id="SSF75011">
    <property type="entry name" value="3-carboxy-cis,cis-mucoante lactonizing enzyme"/>
    <property type="match status" value="1"/>
</dbReference>